<dbReference type="InterPro" id="IPR012668">
    <property type="entry name" value="CHP02466"/>
</dbReference>
<gene>
    <name evidence="1" type="ORF">B0F88_102137</name>
</gene>
<dbReference type="Gene3D" id="2.60.120.620">
    <property type="entry name" value="q2cbj1_9rhob like domain"/>
    <property type="match status" value="1"/>
</dbReference>
<evidence type="ECO:0000313" key="2">
    <source>
        <dbReference type="Proteomes" id="UP000238071"/>
    </source>
</evidence>
<dbReference type="RefSeq" id="WP_104422424.1">
    <property type="nucleotide sequence ID" value="NZ_PTIY01000002.1"/>
</dbReference>
<comment type="caution">
    <text evidence="1">The sequence shown here is derived from an EMBL/GenBank/DDBJ whole genome shotgun (WGS) entry which is preliminary data.</text>
</comment>
<dbReference type="Proteomes" id="UP000238071">
    <property type="component" value="Unassembled WGS sequence"/>
</dbReference>
<accession>A0A2S6H6R8</accession>
<dbReference type="Pfam" id="PF13759">
    <property type="entry name" value="2OG-FeII_Oxy_5"/>
    <property type="match status" value="1"/>
</dbReference>
<proteinExistence type="predicted"/>
<name>A0A2S6H6R8_9GAMM</name>
<evidence type="ECO:0000313" key="1">
    <source>
        <dbReference type="EMBL" id="PPK73158.1"/>
    </source>
</evidence>
<organism evidence="1 2">
    <name type="scientific">Methylobacter tundripaludum</name>
    <dbReference type="NCBI Taxonomy" id="173365"/>
    <lineage>
        <taxon>Bacteria</taxon>
        <taxon>Pseudomonadati</taxon>
        <taxon>Pseudomonadota</taxon>
        <taxon>Gammaproteobacteria</taxon>
        <taxon>Methylococcales</taxon>
        <taxon>Methylococcaceae</taxon>
        <taxon>Methylobacter</taxon>
    </lineage>
</organism>
<keyword evidence="2" id="KW-1185">Reference proteome</keyword>
<dbReference type="SUPFAM" id="SSF51197">
    <property type="entry name" value="Clavaminate synthase-like"/>
    <property type="match status" value="1"/>
</dbReference>
<dbReference type="EMBL" id="PTIY01000002">
    <property type="protein sequence ID" value="PPK73158.1"/>
    <property type="molecule type" value="Genomic_DNA"/>
</dbReference>
<protein>
    <submittedName>
        <fullName evidence="1">Putative 2-oxoglutarate-Fe(II)-dependent oxygenase superfamily protein</fullName>
    </submittedName>
</protein>
<dbReference type="AlphaFoldDB" id="A0A2S6H6R8"/>
<sequence length="186" mass="21862">MESKVLYTLEYLVGHLDNIDNLKLKANILRNYEGRNFMEDSPEDIRYEDIRLDLFPEVKKLMRTLMDKFEEQYGLKIKPVPTSDPNEVVWAVVHQHNESTNWHDHATHTNYNKGAKVSAVYYVDVPHNSGDIVFKVYENPFVTKMYLEKAETGKFIMFDSTLLHCVTKNLSNYNRIIISMNFTFDD</sequence>
<dbReference type="OrthoDB" id="549777at2"/>
<reference evidence="1 2" key="1">
    <citation type="submission" date="2018-02" db="EMBL/GenBank/DDBJ databases">
        <title>Subsurface microbial communities from deep shales in Ohio and West Virginia, USA.</title>
        <authorList>
            <person name="Wrighton K."/>
        </authorList>
    </citation>
    <scope>NUCLEOTIDE SEQUENCE [LARGE SCALE GENOMIC DNA]</scope>
    <source>
        <strain evidence="1 2">OWC-G53F</strain>
    </source>
</reference>